<organism evidence="25">
    <name type="scientific">Eucalyptus grandis</name>
    <name type="common">Flooded gum</name>
    <dbReference type="NCBI Taxonomy" id="71139"/>
    <lineage>
        <taxon>Eukaryota</taxon>
        <taxon>Viridiplantae</taxon>
        <taxon>Streptophyta</taxon>
        <taxon>Embryophyta</taxon>
        <taxon>Tracheophyta</taxon>
        <taxon>Spermatophyta</taxon>
        <taxon>Magnoliopsida</taxon>
        <taxon>eudicotyledons</taxon>
        <taxon>Gunneridae</taxon>
        <taxon>Pentapetalae</taxon>
        <taxon>rosids</taxon>
        <taxon>malvids</taxon>
        <taxon>Myrtales</taxon>
        <taxon>Myrtaceae</taxon>
        <taxon>Myrtoideae</taxon>
        <taxon>Eucalypteae</taxon>
        <taxon>Eucalyptus</taxon>
    </lineage>
</organism>
<feature type="transmembrane region" description="Helical" evidence="21">
    <location>
        <begin position="436"/>
        <end position="461"/>
    </location>
</feature>
<dbReference type="FunFam" id="2.90.10.10:FF:000039">
    <property type="entry name" value="G-type lectin S-receptor-like serine/threonine-protein kinase SD2-5"/>
    <property type="match status" value="1"/>
</dbReference>
<evidence type="ECO:0000256" key="13">
    <source>
        <dbReference type="ARBA" id="ARBA00023136"/>
    </source>
</evidence>
<keyword evidence="7" id="KW-0732">Signal</keyword>
<keyword evidence="15" id="KW-0675">Receptor</keyword>
<dbReference type="Gene3D" id="1.10.510.10">
    <property type="entry name" value="Transferase(Phosphotransferase) domain 1"/>
    <property type="match status" value="1"/>
</dbReference>
<evidence type="ECO:0000256" key="20">
    <source>
        <dbReference type="PROSITE-ProRule" id="PRU10141"/>
    </source>
</evidence>
<evidence type="ECO:0000313" key="26">
    <source>
        <dbReference type="Proteomes" id="UP000030711"/>
    </source>
</evidence>
<evidence type="ECO:0000256" key="4">
    <source>
        <dbReference type="ARBA" id="ARBA00022553"/>
    </source>
</evidence>
<evidence type="ECO:0000256" key="10">
    <source>
        <dbReference type="ARBA" id="ARBA00022777"/>
    </source>
</evidence>
<evidence type="ECO:0000256" key="2">
    <source>
        <dbReference type="ARBA" id="ARBA00022527"/>
    </source>
</evidence>
<dbReference type="FunFam" id="1.10.510.10:FF:000248">
    <property type="entry name" value="S-receptor-like kinase 5"/>
    <property type="match status" value="1"/>
</dbReference>
<keyword evidence="9 19" id="KW-0547">Nucleotide-binding</keyword>
<dbReference type="GO" id="GO:0004674">
    <property type="term" value="F:protein serine/threonine kinase activity"/>
    <property type="evidence" value="ECO:0007669"/>
    <property type="project" value="UniProtKB-KW"/>
</dbReference>
<evidence type="ECO:0000256" key="15">
    <source>
        <dbReference type="ARBA" id="ARBA00023170"/>
    </source>
</evidence>
<dbReference type="EMBL" id="KK199027">
    <property type="protein sequence ID" value="KCW44834.1"/>
    <property type="molecule type" value="Genomic_DNA"/>
</dbReference>
<dbReference type="CDD" id="cd00028">
    <property type="entry name" value="B_lectin"/>
    <property type="match status" value="1"/>
</dbReference>
<dbReference type="CDD" id="cd14066">
    <property type="entry name" value="STKc_IRAK"/>
    <property type="match status" value="1"/>
</dbReference>
<keyword evidence="14" id="KW-1015">Disulfide bond</keyword>
<dbReference type="PANTHER" id="PTHR47976:SF30">
    <property type="entry name" value="RECEPTOR-LIKE SERINE_THREONINE-PROTEIN KINASE"/>
    <property type="match status" value="1"/>
</dbReference>
<evidence type="ECO:0000313" key="24">
    <source>
        <dbReference type="EMBL" id="KAK2632406.1"/>
    </source>
</evidence>
<dbReference type="Gene3D" id="3.30.200.20">
    <property type="entry name" value="Phosphorylase Kinase, domain 1"/>
    <property type="match status" value="1"/>
</dbReference>
<dbReference type="PROSITE" id="PS00108">
    <property type="entry name" value="PROTEIN_KINASE_ST"/>
    <property type="match status" value="1"/>
</dbReference>
<dbReference type="InterPro" id="IPR000719">
    <property type="entry name" value="Prot_kinase_dom"/>
</dbReference>
<dbReference type="FunFam" id="2.90.10.30:FF:000003">
    <property type="entry name" value="Os04g0303100 protein"/>
    <property type="match status" value="1"/>
</dbReference>
<feature type="domain" description="Bulb-type lectin" evidence="23">
    <location>
        <begin position="19"/>
        <end position="139"/>
    </location>
</feature>
<evidence type="ECO:0000256" key="6">
    <source>
        <dbReference type="ARBA" id="ARBA00022692"/>
    </source>
</evidence>
<comment type="subcellular location">
    <subcellularLocation>
        <location evidence="1">Membrane</location>
        <topology evidence="1">Single-pass type I membrane protein</topology>
    </subcellularLocation>
</comment>
<evidence type="ECO:0000256" key="19">
    <source>
        <dbReference type="PIRNR" id="PIRNR000641"/>
    </source>
</evidence>
<dbReference type="GO" id="GO:0016020">
    <property type="term" value="C:membrane"/>
    <property type="evidence" value="ECO:0007669"/>
    <property type="project" value="UniProtKB-SubCell"/>
</dbReference>
<keyword evidence="12 21" id="KW-1133">Transmembrane helix</keyword>
<evidence type="ECO:0000256" key="21">
    <source>
        <dbReference type="SAM" id="Phobius"/>
    </source>
</evidence>
<dbReference type="InterPro" id="IPR001480">
    <property type="entry name" value="Bulb-type_lectin_dom"/>
</dbReference>
<dbReference type="Gene3D" id="2.90.10.30">
    <property type="match status" value="1"/>
</dbReference>
<dbReference type="GO" id="GO:0030246">
    <property type="term" value="F:carbohydrate binding"/>
    <property type="evidence" value="ECO:0007669"/>
    <property type="project" value="UniProtKB-KW"/>
</dbReference>
<reference evidence="24" key="2">
    <citation type="journal article" date="2014" name="Nature">
        <title>The genome of Eucalyptus grandis.</title>
        <authorList>
            <person name="Myburg A.A."/>
            <person name="Grattapaglia D."/>
            <person name="Tuskan G.A."/>
            <person name="Hellsten U."/>
            <person name="Hayes R.D."/>
            <person name="Grimwood J."/>
            <person name="Jenkins J."/>
            <person name="Lindquist E."/>
            <person name="Tice H."/>
            <person name="Bauer D."/>
            <person name="Goodstein D.M."/>
            <person name="Dubchak I."/>
            <person name="Poliakov A."/>
            <person name="Mizrachi E."/>
            <person name="Kullan A.R."/>
            <person name="Hussey S.G."/>
            <person name="Pinard D."/>
            <person name="van der Merwe K."/>
            <person name="Singh P."/>
            <person name="van Jaarsveld I."/>
            <person name="Silva-Junior O.B."/>
            <person name="Togawa R.C."/>
            <person name="Pappas M.R."/>
            <person name="Faria D.A."/>
            <person name="Sansaloni C.P."/>
            <person name="Petroli C.D."/>
            <person name="Yang X."/>
            <person name="Ranjan P."/>
            <person name="Tschaplinski T.J."/>
            <person name="Ye C.Y."/>
            <person name="Li T."/>
            <person name="Sterck L."/>
            <person name="Vanneste K."/>
            <person name="Murat F."/>
            <person name="Soler M."/>
            <person name="Clemente H.S."/>
            <person name="Saidi N."/>
            <person name="Cassan-Wang H."/>
            <person name="Dunand C."/>
            <person name="Hefer C.A."/>
            <person name="Bornberg-Bauer E."/>
            <person name="Kersting A.R."/>
            <person name="Vining K."/>
            <person name="Amarasinghe V."/>
            <person name="Ranik M."/>
            <person name="Naithani S."/>
            <person name="Elser J."/>
            <person name="Boyd A.E."/>
            <person name="Liston A."/>
            <person name="Spatafora J.W."/>
            <person name="Dharmwardhana P."/>
            <person name="Raja R."/>
            <person name="Sullivan C."/>
            <person name="Romanel E."/>
            <person name="Alves-Ferreira M."/>
            <person name="Kulheim C."/>
            <person name="Foley W."/>
            <person name="Carocha V."/>
            <person name="Paiva J."/>
            <person name="Kudrna D."/>
            <person name="Brommonschenkel S.H."/>
            <person name="Pasquali G."/>
            <person name="Byrne M."/>
            <person name="Rigault P."/>
            <person name="Tibbits J."/>
            <person name="Spokevicius A."/>
            <person name="Jones R.C."/>
            <person name="Steane D.A."/>
            <person name="Vaillancourt R.E."/>
            <person name="Potts B.M."/>
            <person name="Joubert F."/>
            <person name="Barry K."/>
            <person name="Pappas G.J."/>
            <person name="Strauss S.H."/>
            <person name="Jaiswal P."/>
            <person name="Grima-Pettenati J."/>
            <person name="Salse J."/>
            <person name="Van de Peer Y."/>
            <person name="Rokhsar D.S."/>
            <person name="Schmutz J."/>
        </authorList>
    </citation>
    <scope>NUCLEOTIDE SEQUENCE</scope>
    <source>
        <tissue evidence="24">Leaf extractions</tissue>
    </source>
</reference>
<dbReference type="KEGG" id="egr:104429746"/>
<dbReference type="InterPro" id="IPR051343">
    <property type="entry name" value="G-type_lectin_kinases/EP1-like"/>
</dbReference>
<evidence type="ECO:0000256" key="16">
    <source>
        <dbReference type="ARBA" id="ARBA00023180"/>
    </source>
</evidence>
<reference evidence="25" key="1">
    <citation type="submission" date="2013-07" db="EMBL/GenBank/DDBJ databases">
        <title>The genome of Eucalyptus grandis.</title>
        <authorList>
            <person name="Schmutz J."/>
            <person name="Hayes R."/>
            <person name="Myburg A."/>
            <person name="Tuskan G."/>
            <person name="Grattapaglia D."/>
            <person name="Rokhsar D.S."/>
        </authorList>
    </citation>
    <scope>NUCLEOTIDE SEQUENCE</scope>
    <source>
        <tissue evidence="25">Leaf extractions</tissue>
    </source>
</reference>
<dbReference type="GO" id="GO:0004672">
    <property type="term" value="F:protein kinase activity"/>
    <property type="evidence" value="ECO:0000318"/>
    <property type="project" value="GO_Central"/>
</dbReference>
<keyword evidence="4" id="KW-0597">Phosphoprotein</keyword>
<keyword evidence="13 21" id="KW-0472">Membrane</keyword>
<dbReference type="AlphaFoldDB" id="A0A058ZTS9"/>
<proteinExistence type="inferred from homology"/>
<dbReference type="SMART" id="SM00108">
    <property type="entry name" value="B_lectin"/>
    <property type="match status" value="1"/>
</dbReference>
<protein>
    <recommendedName>
        <fullName evidence="19">Receptor-like serine/threonine-protein kinase</fullName>
        <ecNumber evidence="19">2.7.11.1</ecNumber>
    </recommendedName>
</protein>
<dbReference type="Gramene" id="KCW44834">
    <property type="protein sequence ID" value="KCW44834"/>
    <property type="gene ID" value="EUGRSUZ_L01598"/>
</dbReference>
<keyword evidence="26" id="KW-1185">Reference proteome</keyword>
<dbReference type="EMBL" id="MU848511">
    <property type="protein sequence ID" value="KAK2632406.1"/>
    <property type="molecule type" value="Genomic_DNA"/>
</dbReference>
<dbReference type="SUPFAM" id="SSF51110">
    <property type="entry name" value="alpha-D-mannose-specific plant lectins"/>
    <property type="match status" value="1"/>
</dbReference>
<dbReference type="PROSITE" id="PS50927">
    <property type="entry name" value="BULB_LECTIN"/>
    <property type="match status" value="1"/>
</dbReference>
<evidence type="ECO:0000256" key="12">
    <source>
        <dbReference type="ARBA" id="ARBA00022989"/>
    </source>
</evidence>
<dbReference type="PROSITE" id="PS00107">
    <property type="entry name" value="PROTEIN_KINASE_ATP"/>
    <property type="match status" value="1"/>
</dbReference>
<keyword evidence="6 21" id="KW-0812">Transmembrane</keyword>
<dbReference type="PIRSF" id="PIRSF000641">
    <property type="entry name" value="SRK"/>
    <property type="match status" value="1"/>
</dbReference>
<dbReference type="InterPro" id="IPR024171">
    <property type="entry name" value="SRK-like_kinase"/>
</dbReference>
<dbReference type="InterPro" id="IPR017441">
    <property type="entry name" value="Protein_kinase_ATP_BS"/>
</dbReference>
<dbReference type="Proteomes" id="UP000030711">
    <property type="component" value="Unassembled WGS sequence"/>
</dbReference>
<dbReference type="InterPro" id="IPR036426">
    <property type="entry name" value="Bulb-type_lectin_dom_sf"/>
</dbReference>
<evidence type="ECO:0000256" key="7">
    <source>
        <dbReference type="ARBA" id="ARBA00022729"/>
    </source>
</evidence>
<dbReference type="SMART" id="SM00220">
    <property type="entry name" value="S_TKc"/>
    <property type="match status" value="1"/>
</dbReference>
<dbReference type="SUPFAM" id="SSF56112">
    <property type="entry name" value="Protein kinase-like (PK-like)"/>
    <property type="match status" value="1"/>
</dbReference>
<comment type="catalytic activity">
    <reaction evidence="17 19">
        <text>L-threonyl-[protein] + ATP = O-phospho-L-threonyl-[protein] + ADP + H(+)</text>
        <dbReference type="Rhea" id="RHEA:46608"/>
        <dbReference type="Rhea" id="RHEA-COMP:11060"/>
        <dbReference type="Rhea" id="RHEA-COMP:11605"/>
        <dbReference type="ChEBI" id="CHEBI:15378"/>
        <dbReference type="ChEBI" id="CHEBI:30013"/>
        <dbReference type="ChEBI" id="CHEBI:30616"/>
        <dbReference type="ChEBI" id="CHEBI:61977"/>
        <dbReference type="ChEBI" id="CHEBI:456216"/>
        <dbReference type="EC" id="2.7.11.1"/>
    </reaction>
</comment>
<evidence type="ECO:0000256" key="8">
    <source>
        <dbReference type="ARBA" id="ARBA00022734"/>
    </source>
</evidence>
<reference evidence="24" key="4">
    <citation type="submission" date="2023-07" db="EMBL/GenBank/DDBJ databases">
        <authorList>
            <person name="Myburg A.A."/>
            <person name="Grattapaglia D."/>
            <person name="Tuskan G.A."/>
            <person name="Hellsten U."/>
            <person name="Hayes R.D."/>
            <person name="Grimwood J."/>
            <person name="Jenkins J."/>
            <person name="Lindquist E."/>
            <person name="Tice H."/>
            <person name="Bauer D."/>
            <person name="Goodstein D.M."/>
            <person name="Dubchak I."/>
            <person name="Poliakov A."/>
            <person name="Mizrachi E."/>
            <person name="Kullan A.R."/>
            <person name="Hussey S.G."/>
            <person name="Pinard D."/>
            <person name="Van D.M."/>
            <person name="Singh P."/>
            <person name="Van J.I."/>
            <person name="Silva-Junior O.B."/>
            <person name="Togawa R.C."/>
            <person name="Pappas M.R."/>
            <person name="Faria D.A."/>
            <person name="Sansaloni C.P."/>
            <person name="Petroli C.D."/>
            <person name="Yang X."/>
            <person name="Ranjan P."/>
            <person name="Tschaplinski T.J."/>
            <person name="Ye C.Y."/>
            <person name="Li T."/>
            <person name="Sterck L."/>
            <person name="Vanneste K."/>
            <person name="Murat F."/>
            <person name="Soler M."/>
            <person name="Clemente H.S."/>
            <person name="Saidi N."/>
            <person name="Cassan-Wang H."/>
            <person name="Dunand C."/>
            <person name="Hefer C.A."/>
            <person name="Bornberg-Bauer E."/>
            <person name="Kersting A.R."/>
            <person name="Vining K."/>
            <person name="Amarasinghe V."/>
            <person name="Ranik M."/>
            <person name="Naithani S."/>
            <person name="Elser J."/>
            <person name="Boyd A.E."/>
            <person name="Liston A."/>
            <person name="Spatafora J.W."/>
            <person name="Dharmwardhana P."/>
            <person name="Raja R."/>
            <person name="Sullivan C."/>
            <person name="Romanel E."/>
            <person name="Alves-Ferreira M."/>
            <person name="Kulheim C."/>
            <person name="Foley W."/>
            <person name="Carocha V."/>
            <person name="Paiva J."/>
            <person name="Kudrna D."/>
            <person name="Brommonschenkel S.H."/>
            <person name="Pasquali G."/>
            <person name="Byrne M."/>
            <person name="Rigault P."/>
            <person name="Tibbits J."/>
            <person name="Spokevicius A."/>
            <person name="Jones R.C."/>
            <person name="Steane D.A."/>
            <person name="Vaillancourt R.E."/>
            <person name="Potts B.M."/>
            <person name="Joubert F."/>
            <person name="Barry K."/>
            <person name="Pappas G.J."/>
            <person name="Strauss S.H."/>
            <person name="Jaiswal P."/>
            <person name="Grima-Pettenati J."/>
            <person name="Salse J."/>
            <person name="Van D.P."/>
            <person name="Rokhsar D.S."/>
            <person name="Schmutz J."/>
        </authorList>
    </citation>
    <scope>NUCLEOTIDE SEQUENCE</scope>
    <source>
        <tissue evidence="24">Leaf extractions</tissue>
    </source>
</reference>
<dbReference type="OrthoDB" id="4062651at2759"/>
<keyword evidence="16" id="KW-0325">Glycoprotein</keyword>
<evidence type="ECO:0000256" key="11">
    <source>
        <dbReference type="ARBA" id="ARBA00022840"/>
    </source>
</evidence>
<reference evidence="24" key="3">
    <citation type="submission" date="2023-04" db="EMBL/GenBank/DDBJ databases">
        <title>WGS assembly of Eucalyptus grandis.</title>
        <authorList>
            <person name="Myburg A."/>
            <person name="Grattapaglia D."/>
            <person name="Tuskan G."/>
            <person name="Hellsten U."/>
            <person name="Hayes R."/>
            <person name="Grimwood J."/>
            <person name="Jenkins J."/>
            <person name="Lindquist E."/>
            <person name="Tice H."/>
            <person name="Bauer D."/>
            <person name="Goodstein D."/>
            <person name="Dubchak I."/>
            <person name="Poliakov A."/>
            <person name="Mizrachi E."/>
            <person name="Kullan A."/>
            <person name="Hussey S."/>
            <person name="Pinard D."/>
            <person name="Van D."/>
            <person name="Singh P."/>
            <person name="Van J."/>
            <person name="Silva-Junior O."/>
            <person name="Togawa R."/>
            <person name="Pappas M."/>
            <person name="Faria D."/>
            <person name="Sansaloni C."/>
            <person name="Petroli C."/>
            <person name="Yang X."/>
            <person name="Ranjan P."/>
            <person name="Tschaplinski T."/>
            <person name="Ye C."/>
            <person name="Li T."/>
            <person name="Sterck L."/>
            <person name="Vanneste K."/>
            <person name="Murat F."/>
            <person name="Soler M."/>
            <person name="Clemente H."/>
            <person name="Saidi N."/>
            <person name="Cassan-Wang H."/>
            <person name="Dunand C."/>
            <person name="Hefer C."/>
            <person name="Bornberg-Bauer E."/>
            <person name="Kersting A."/>
            <person name="Vining K."/>
            <person name="Amarasinghe V."/>
            <person name="Ranik M."/>
            <person name="Naithani S."/>
            <person name="Elser J."/>
            <person name="Boyd A."/>
            <person name="Liston A."/>
            <person name="Spatafora J."/>
            <person name="Dharmwardhana P."/>
            <person name="Raja R."/>
            <person name="Sullivan C."/>
            <person name="Romanel E."/>
            <person name="Alves-Ferreira M."/>
            <person name="Kulheim C."/>
            <person name="Foley W."/>
            <person name="Carocha V."/>
            <person name="Paiva J."/>
            <person name="Kudrna D."/>
            <person name="Brommonschenkel S."/>
            <person name="Pasquali G."/>
            <person name="Byrne M."/>
            <person name="Rigault P."/>
            <person name="Tibbits J."/>
            <person name="Spokevicius A."/>
            <person name="Jones R."/>
            <person name="Steane D."/>
            <person name="Vaillancourt R."/>
            <person name="Potts B."/>
            <person name="Joubert F."/>
            <person name="Barry K."/>
            <person name="Pappas G."/>
            <person name="Strauss S."/>
            <person name="Jaiswal P."/>
            <person name="Grima-Pettenati J."/>
            <person name="Salse J."/>
            <person name="Van D."/>
            <person name="Rokhsar D."/>
            <person name="Schmutz J."/>
        </authorList>
    </citation>
    <scope>NUCLEOTIDE SEQUENCE</scope>
    <source>
        <tissue evidence="24">Leaf extractions</tissue>
    </source>
</reference>
<keyword evidence="3" id="KW-0245">EGF-like domain</keyword>
<evidence type="ECO:0000256" key="9">
    <source>
        <dbReference type="ARBA" id="ARBA00022741"/>
    </source>
</evidence>
<feature type="domain" description="Protein kinase" evidence="22">
    <location>
        <begin position="494"/>
        <end position="767"/>
    </location>
</feature>
<keyword evidence="2 19" id="KW-0723">Serine/threonine-protein kinase</keyword>
<dbReference type="InParanoid" id="A0A058ZTS9"/>
<evidence type="ECO:0000259" key="23">
    <source>
        <dbReference type="PROSITE" id="PS50927"/>
    </source>
</evidence>
<dbReference type="FunFam" id="3.30.200.20:FF:000178">
    <property type="entry name" value="serine/threonine-protein kinase PBS1-like"/>
    <property type="match status" value="1"/>
</dbReference>
<accession>A0A058ZTS9</accession>
<keyword evidence="5 19" id="KW-0808">Transferase</keyword>
<dbReference type="EC" id="2.7.11.1" evidence="19"/>
<comment type="catalytic activity">
    <reaction evidence="18 19">
        <text>L-seryl-[protein] + ATP = O-phospho-L-seryl-[protein] + ADP + H(+)</text>
        <dbReference type="Rhea" id="RHEA:17989"/>
        <dbReference type="Rhea" id="RHEA-COMP:9863"/>
        <dbReference type="Rhea" id="RHEA-COMP:11604"/>
        <dbReference type="ChEBI" id="CHEBI:15378"/>
        <dbReference type="ChEBI" id="CHEBI:29999"/>
        <dbReference type="ChEBI" id="CHEBI:30616"/>
        <dbReference type="ChEBI" id="CHEBI:83421"/>
        <dbReference type="ChEBI" id="CHEBI:456216"/>
        <dbReference type="EC" id="2.7.11.1"/>
    </reaction>
</comment>
<dbReference type="PROSITE" id="PS50011">
    <property type="entry name" value="PROTEIN_KINASE_DOM"/>
    <property type="match status" value="1"/>
</dbReference>
<sequence length="811" mass="89821">MLSTRWTNNATANHSNQYSDGSVVQEILFGGRGVTTYYSCGFYCKGNCTSYLFAVLIFPAVLIKGSPQVVWSANRNNPIKIGATLELTPEGDLMLKDADGTVAWSTNTSAKSVVGLNLTDLGNLVLFNKDNATVWQSFDHPTDSLVPGQKLRHGQKLTQSISKTNWTVDNMITFSVNGDGLSAQVETNPPQIYLNYTLAIGNTSIKISYVEFVNGSLSWFSNSTLNGSLFLMLSASSAQHVKLGSDGHLRAYDFMGAEVFDLFEGYVSHCAYPTVCGQYGICSNGQCSCPASSGGTSYFQPVDARHPQLGCFENGPLSCGASQQQSLLEHENIEYFSFTPNLEHIDASSCKEACAKSCSCKAAIFRYESNRTDSSCYLPTQVFSLMNVDEATSSYNSTAFLKVQNLTNEAPYTPVDNPMSNEAPYTLVDNPTSNRLLVILGSSLGALFTMMILIVAIVLFVQKRDDNQAEEDYLDQVPKVLNRFAYNDMKTITNEFDRKLGEGGFGSVFEGTLSDGTKVAVKRLDGFGQVKKSFLAEVETIGSIHHMNLVRLMGFCAEKSHRLLIYEYMSNGSLDRWIFHKSNECVLDWQQRKTIILDIAKGVNYLHEDCRRKIVHLDIKPQNILLDENFNAKVADFGLSKLIDKDQSQIVTTMRGTPGYLAPEWLSAAITEKVDVYSFGVVILEILCGRKIFDRSLDEEDMYLLSLFKRKAEEERLLDIVDKSSDDMQLNGSNAVNMMRIAAWCLQGDYIKRPPMSMVIKALEGIVKVQEDLDYDFSAQPSSSGVARFDPMDIEFNATATLLPSILSGPR</sequence>
<keyword evidence="11 19" id="KW-0067">ATP-binding</keyword>
<evidence type="ECO:0000256" key="5">
    <source>
        <dbReference type="ARBA" id="ARBA00022679"/>
    </source>
</evidence>
<comment type="similarity">
    <text evidence="19">Belongs to the protein kinase superfamily. Ser/Thr protein kinase family.</text>
</comment>
<dbReference type="Pfam" id="PF00069">
    <property type="entry name" value="Pkinase"/>
    <property type="match status" value="1"/>
</dbReference>
<gene>
    <name evidence="25" type="ORF">EUGRSUZ_L01598</name>
</gene>
<evidence type="ECO:0000259" key="22">
    <source>
        <dbReference type="PROSITE" id="PS50011"/>
    </source>
</evidence>
<dbReference type="Pfam" id="PF01453">
    <property type="entry name" value="B_lectin"/>
    <property type="match status" value="1"/>
</dbReference>
<evidence type="ECO:0000256" key="17">
    <source>
        <dbReference type="ARBA" id="ARBA00047899"/>
    </source>
</evidence>
<name>A0A058ZTS9_EUCGR</name>
<evidence type="ECO:0000313" key="25">
    <source>
        <dbReference type="EMBL" id="KCW44834.1"/>
    </source>
</evidence>
<evidence type="ECO:0000256" key="1">
    <source>
        <dbReference type="ARBA" id="ARBA00004479"/>
    </source>
</evidence>
<keyword evidence="10 19" id="KW-0418">Kinase</keyword>
<dbReference type="eggNOG" id="ENOG502QUNW">
    <property type="taxonomic scope" value="Eukaryota"/>
</dbReference>
<dbReference type="OMA" id="ATNWTEG"/>
<dbReference type="GO" id="GO:0005524">
    <property type="term" value="F:ATP binding"/>
    <property type="evidence" value="ECO:0007669"/>
    <property type="project" value="UniProtKB-UniRule"/>
</dbReference>
<dbReference type="InterPro" id="IPR008271">
    <property type="entry name" value="Ser/Thr_kinase_AS"/>
</dbReference>
<dbReference type="PANTHER" id="PTHR47976">
    <property type="entry name" value="G-TYPE LECTIN S-RECEPTOR-LIKE SERINE/THREONINE-PROTEIN KINASE SD2-5"/>
    <property type="match status" value="1"/>
</dbReference>
<dbReference type="InterPro" id="IPR011009">
    <property type="entry name" value="Kinase-like_dom_sf"/>
</dbReference>
<keyword evidence="8" id="KW-0430">Lectin</keyword>
<evidence type="ECO:0000256" key="18">
    <source>
        <dbReference type="ARBA" id="ARBA00048679"/>
    </source>
</evidence>
<feature type="binding site" evidence="20">
    <location>
        <position position="522"/>
    </location>
    <ligand>
        <name>ATP</name>
        <dbReference type="ChEBI" id="CHEBI:30616"/>
    </ligand>
</feature>
<evidence type="ECO:0000256" key="3">
    <source>
        <dbReference type="ARBA" id="ARBA00022536"/>
    </source>
</evidence>
<evidence type="ECO:0000256" key="14">
    <source>
        <dbReference type="ARBA" id="ARBA00023157"/>
    </source>
</evidence>